<comment type="caution">
    <text evidence="1">The sequence shown here is derived from an EMBL/GenBank/DDBJ whole genome shotgun (WGS) entry which is preliminary data.</text>
</comment>
<protein>
    <submittedName>
        <fullName evidence="1">Uncharacterized protein</fullName>
    </submittedName>
</protein>
<organism evidence="1 2">
    <name type="scientific">Candidatus Magasanikbacteria bacterium RIFCSPHIGHO2_02_FULL_51_14</name>
    <dbReference type="NCBI Taxonomy" id="1798683"/>
    <lineage>
        <taxon>Bacteria</taxon>
        <taxon>Candidatus Magasanikiibacteriota</taxon>
    </lineage>
</organism>
<dbReference type="Proteomes" id="UP000177457">
    <property type="component" value="Unassembled WGS sequence"/>
</dbReference>
<evidence type="ECO:0000313" key="2">
    <source>
        <dbReference type="Proteomes" id="UP000177457"/>
    </source>
</evidence>
<dbReference type="EMBL" id="MFQE01000012">
    <property type="protein sequence ID" value="OGH73846.1"/>
    <property type="molecule type" value="Genomic_DNA"/>
</dbReference>
<gene>
    <name evidence="1" type="ORF">A3C90_02115</name>
</gene>
<sequence length="170" mass="20302">MNFFVYHKVPDNLKGDILLPLNVLQKKFPQIYKQEIRKYRGREILLKKKIPFLQCLWSDVLHFSCVHPQKIFNALKRVGFQYSGDAYYKVNIHTLNPKLWVFFLHEIKGKEIFSQTVPNYKKIQRVSNQTIKYYKECFKENKHPLLYAGIPHLLFKGPLNVNNYEIIDAE</sequence>
<dbReference type="STRING" id="1798683.A3C90_02115"/>
<reference evidence="1 2" key="1">
    <citation type="journal article" date="2016" name="Nat. Commun.">
        <title>Thousands of microbial genomes shed light on interconnected biogeochemical processes in an aquifer system.</title>
        <authorList>
            <person name="Anantharaman K."/>
            <person name="Brown C.T."/>
            <person name="Hug L.A."/>
            <person name="Sharon I."/>
            <person name="Castelle C.J."/>
            <person name="Probst A.J."/>
            <person name="Thomas B.C."/>
            <person name="Singh A."/>
            <person name="Wilkins M.J."/>
            <person name="Karaoz U."/>
            <person name="Brodie E.L."/>
            <person name="Williams K.H."/>
            <person name="Hubbard S.S."/>
            <person name="Banfield J.F."/>
        </authorList>
    </citation>
    <scope>NUCLEOTIDE SEQUENCE [LARGE SCALE GENOMIC DNA]</scope>
</reference>
<name>A0A1F6MQB6_9BACT</name>
<proteinExistence type="predicted"/>
<dbReference type="AlphaFoldDB" id="A0A1F6MQB6"/>
<accession>A0A1F6MQB6</accession>
<evidence type="ECO:0000313" key="1">
    <source>
        <dbReference type="EMBL" id="OGH73846.1"/>
    </source>
</evidence>